<dbReference type="SUPFAM" id="SSF82784">
    <property type="entry name" value="OsmC-like"/>
    <property type="match status" value="1"/>
</dbReference>
<dbReference type="InterPro" id="IPR036102">
    <property type="entry name" value="OsmC/Ohrsf"/>
</dbReference>
<accession>A0A1V6C919</accession>
<dbReference type="Pfam" id="PF02566">
    <property type="entry name" value="OsmC"/>
    <property type="match status" value="1"/>
</dbReference>
<comment type="caution">
    <text evidence="1">The sequence shown here is derived from an EMBL/GenBank/DDBJ whole genome shotgun (WGS) entry which is preliminary data.</text>
</comment>
<proteinExistence type="predicted"/>
<dbReference type="InterPro" id="IPR015946">
    <property type="entry name" value="KH_dom-like_a/b"/>
</dbReference>
<dbReference type="Gene3D" id="3.30.300.20">
    <property type="match status" value="1"/>
</dbReference>
<dbReference type="PANTHER" id="PTHR39624:SF2">
    <property type="entry name" value="OSMC-LIKE PROTEIN"/>
    <property type="match status" value="1"/>
</dbReference>
<dbReference type="AlphaFoldDB" id="A0A1V6C919"/>
<reference evidence="1" key="1">
    <citation type="submission" date="2017-02" db="EMBL/GenBank/DDBJ databases">
        <title>Delving into the versatile metabolic prowess of the omnipresent phylum Bacteroidetes.</title>
        <authorList>
            <person name="Nobu M.K."/>
            <person name="Mei R."/>
            <person name="Narihiro T."/>
            <person name="Kuroda K."/>
            <person name="Liu W.-T."/>
        </authorList>
    </citation>
    <scope>NUCLEOTIDE SEQUENCE</scope>
    <source>
        <strain evidence="1">ADurb.Bin131</strain>
    </source>
</reference>
<name>A0A1V6C919_UNCT6</name>
<sequence length="129" mass="14524">MAIISVEFAGDSRFKSQIRKHRIDIDLTPDLKGTDTGPMPPELVVLGLASCMGYYILFYCRRNNISAEGLKIEAEFEKAKNPDRISKINVRFHLPGITEQHKNGVIKAAEGCLVHQTFIHKPEINIALY</sequence>
<dbReference type="Proteomes" id="UP000485562">
    <property type="component" value="Unassembled WGS sequence"/>
</dbReference>
<dbReference type="InterPro" id="IPR003718">
    <property type="entry name" value="OsmC/Ohr_fam"/>
</dbReference>
<gene>
    <name evidence="1" type="ORF">BWX89_01003</name>
</gene>
<evidence type="ECO:0000313" key="1">
    <source>
        <dbReference type="EMBL" id="OQB73374.1"/>
    </source>
</evidence>
<organism evidence="1">
    <name type="scientific">candidate division TA06 bacterium ADurb.Bin131</name>
    <dbReference type="NCBI Taxonomy" id="1852827"/>
    <lineage>
        <taxon>Bacteria</taxon>
        <taxon>Bacteria division TA06</taxon>
    </lineage>
</organism>
<dbReference type="PANTHER" id="PTHR39624">
    <property type="entry name" value="PROTEIN INVOLVED IN RIMO-MEDIATED BETA-METHYLTHIOLATION OF RIBOSOMAL PROTEIN S12 YCAO"/>
    <property type="match status" value="1"/>
</dbReference>
<dbReference type="EMBL" id="MWDQ01000083">
    <property type="protein sequence ID" value="OQB73374.1"/>
    <property type="molecule type" value="Genomic_DNA"/>
</dbReference>
<protein>
    <submittedName>
        <fullName evidence="1">OsmC-like protein</fullName>
    </submittedName>
</protein>